<protein>
    <submittedName>
        <fullName evidence="2">Uncharacterized protein</fullName>
    </submittedName>
</protein>
<reference evidence="2" key="1">
    <citation type="journal article" date="2017" name="Gigascience">
        <title>The genome draft of coconut (Cocos nucifera).</title>
        <authorList>
            <person name="Xiao Y."/>
            <person name="Xu P."/>
            <person name="Fan H."/>
            <person name="Baudouin L."/>
            <person name="Xia W."/>
            <person name="Bocs S."/>
            <person name="Xu J."/>
            <person name="Li Q."/>
            <person name="Guo A."/>
            <person name="Zhou L."/>
            <person name="Li J."/>
            <person name="Wu Y."/>
            <person name="Ma Z."/>
            <person name="Armero A."/>
            <person name="Issali A.E."/>
            <person name="Liu N."/>
            <person name="Peng M."/>
            <person name="Yang Y."/>
        </authorList>
    </citation>
    <scope>NUCLEOTIDE SEQUENCE</scope>
    <source>
        <tissue evidence="2">Spear leaf of Hainan Tall coconut</tissue>
    </source>
</reference>
<name>A0A8K0N5M7_COCNU</name>
<accession>A0A8K0N5M7</accession>
<dbReference type="Proteomes" id="UP000797356">
    <property type="component" value="Chromosome 7"/>
</dbReference>
<sequence>MEPCSAIPTLVTIILEVEVVLPVPSSLVEDAILVPPVEKKKEVEKMMKSTVKKLGHHLFANIEAVNIHEAEASKAAKEADVAKVEAQESKAEVEHLKEALKEKSTEVEHLKEALRKVEQTLVEIKNTLEINLASKIERRKKAEVEASKGEKRAAEAKKQAMAKFKALKELEDIKIKFTKEAFNKGFKIYQ</sequence>
<dbReference type="AlphaFoldDB" id="A0A8K0N5M7"/>
<reference evidence="2" key="2">
    <citation type="submission" date="2019-07" db="EMBL/GenBank/DDBJ databases">
        <authorList>
            <person name="Yang Y."/>
            <person name="Bocs S."/>
            <person name="Baudouin L."/>
        </authorList>
    </citation>
    <scope>NUCLEOTIDE SEQUENCE</scope>
    <source>
        <tissue evidence="2">Spear leaf of Hainan Tall coconut</tissue>
    </source>
</reference>
<feature type="coiled-coil region" evidence="1">
    <location>
        <begin position="67"/>
        <end position="159"/>
    </location>
</feature>
<organism evidence="2 3">
    <name type="scientific">Cocos nucifera</name>
    <name type="common">Coconut palm</name>
    <dbReference type="NCBI Taxonomy" id="13894"/>
    <lineage>
        <taxon>Eukaryota</taxon>
        <taxon>Viridiplantae</taxon>
        <taxon>Streptophyta</taxon>
        <taxon>Embryophyta</taxon>
        <taxon>Tracheophyta</taxon>
        <taxon>Spermatophyta</taxon>
        <taxon>Magnoliopsida</taxon>
        <taxon>Liliopsida</taxon>
        <taxon>Arecaceae</taxon>
        <taxon>Arecoideae</taxon>
        <taxon>Cocoseae</taxon>
        <taxon>Attaleinae</taxon>
        <taxon>Cocos</taxon>
    </lineage>
</organism>
<evidence type="ECO:0000256" key="1">
    <source>
        <dbReference type="SAM" id="Coils"/>
    </source>
</evidence>
<proteinExistence type="predicted"/>
<keyword evidence="1" id="KW-0175">Coiled coil</keyword>
<gene>
    <name evidence="2" type="ORF">COCNU_07G014530</name>
</gene>
<evidence type="ECO:0000313" key="3">
    <source>
        <dbReference type="Proteomes" id="UP000797356"/>
    </source>
</evidence>
<comment type="caution">
    <text evidence="2">The sequence shown here is derived from an EMBL/GenBank/DDBJ whole genome shotgun (WGS) entry which is preliminary data.</text>
</comment>
<evidence type="ECO:0000313" key="2">
    <source>
        <dbReference type="EMBL" id="KAG1355341.1"/>
    </source>
</evidence>
<keyword evidence="3" id="KW-1185">Reference proteome</keyword>
<dbReference type="EMBL" id="CM017878">
    <property type="protein sequence ID" value="KAG1355341.1"/>
    <property type="molecule type" value="Genomic_DNA"/>
</dbReference>